<accession>B4IAE3</accession>
<gene>
    <name evidence="1" type="primary">Dsec\GM22313</name>
    <name evidence="1" type="ORF">Dsec_GM22313</name>
</gene>
<dbReference type="EMBL" id="CH480826">
    <property type="protein sequence ID" value="EDW44256.1"/>
    <property type="molecule type" value="Genomic_DNA"/>
</dbReference>
<sequence length="95" mass="10754">MDSLPGIPRFTEQRDLERSVLRNRPYYEARLADMTLVIPRLGYRIRIIAAKIFPSLIAGTVHVTNERIELQTLGDVVPLAAQHRYPPTNVVSLTA</sequence>
<dbReference type="Proteomes" id="UP000001292">
    <property type="component" value="Unassembled WGS sequence"/>
</dbReference>
<keyword evidence="2" id="KW-1185">Reference proteome</keyword>
<organism evidence="2">
    <name type="scientific">Drosophila sechellia</name>
    <name type="common">Fruit fly</name>
    <dbReference type="NCBI Taxonomy" id="7238"/>
    <lineage>
        <taxon>Eukaryota</taxon>
        <taxon>Metazoa</taxon>
        <taxon>Ecdysozoa</taxon>
        <taxon>Arthropoda</taxon>
        <taxon>Hexapoda</taxon>
        <taxon>Insecta</taxon>
        <taxon>Pterygota</taxon>
        <taxon>Neoptera</taxon>
        <taxon>Endopterygota</taxon>
        <taxon>Diptera</taxon>
        <taxon>Brachycera</taxon>
        <taxon>Muscomorpha</taxon>
        <taxon>Ephydroidea</taxon>
        <taxon>Drosophilidae</taxon>
        <taxon>Drosophila</taxon>
        <taxon>Sophophora</taxon>
    </lineage>
</organism>
<dbReference type="HOGENOM" id="CLU_2375018_0_0_1"/>
<proteinExistence type="predicted"/>
<protein>
    <submittedName>
        <fullName evidence="1">GM22313</fullName>
    </submittedName>
</protein>
<evidence type="ECO:0000313" key="1">
    <source>
        <dbReference type="EMBL" id="EDW44256.1"/>
    </source>
</evidence>
<dbReference type="AlphaFoldDB" id="B4IAE3"/>
<evidence type="ECO:0000313" key="2">
    <source>
        <dbReference type="Proteomes" id="UP000001292"/>
    </source>
</evidence>
<reference evidence="1 2" key="1">
    <citation type="journal article" date="2007" name="Nature">
        <title>Evolution of genes and genomes on the Drosophila phylogeny.</title>
        <authorList>
            <consortium name="Drosophila 12 Genomes Consortium"/>
            <person name="Clark A.G."/>
            <person name="Eisen M.B."/>
            <person name="Smith D.R."/>
            <person name="Bergman C.M."/>
            <person name="Oliver B."/>
            <person name="Markow T.A."/>
            <person name="Kaufman T.C."/>
            <person name="Kellis M."/>
            <person name="Gelbart W."/>
            <person name="Iyer V.N."/>
            <person name="Pollard D.A."/>
            <person name="Sackton T.B."/>
            <person name="Larracuente A.M."/>
            <person name="Singh N.D."/>
            <person name="Abad J.P."/>
            <person name="Abt D.N."/>
            <person name="Adryan B."/>
            <person name="Aguade M."/>
            <person name="Akashi H."/>
            <person name="Anderson W.W."/>
            <person name="Aquadro C.F."/>
            <person name="Ardell D.H."/>
            <person name="Arguello R."/>
            <person name="Artieri C.G."/>
            <person name="Barbash D.A."/>
            <person name="Barker D."/>
            <person name="Barsanti P."/>
            <person name="Batterham P."/>
            <person name="Batzoglou S."/>
            <person name="Begun D."/>
            <person name="Bhutkar A."/>
            <person name="Blanco E."/>
            <person name="Bosak S.A."/>
            <person name="Bradley R.K."/>
            <person name="Brand A.D."/>
            <person name="Brent M.R."/>
            <person name="Brooks A.N."/>
            <person name="Brown R.H."/>
            <person name="Butlin R.K."/>
            <person name="Caggese C."/>
            <person name="Calvi B.R."/>
            <person name="Bernardo de Carvalho A."/>
            <person name="Caspi A."/>
            <person name="Castrezana S."/>
            <person name="Celniker S.E."/>
            <person name="Chang J.L."/>
            <person name="Chapple C."/>
            <person name="Chatterji S."/>
            <person name="Chinwalla A."/>
            <person name="Civetta A."/>
            <person name="Clifton S.W."/>
            <person name="Comeron J.M."/>
            <person name="Costello J.C."/>
            <person name="Coyne J.A."/>
            <person name="Daub J."/>
            <person name="David R.G."/>
            <person name="Delcher A.L."/>
            <person name="Delehaunty K."/>
            <person name="Do C.B."/>
            <person name="Ebling H."/>
            <person name="Edwards K."/>
            <person name="Eickbush T."/>
            <person name="Evans J.D."/>
            <person name="Filipski A."/>
            <person name="Findeiss S."/>
            <person name="Freyhult E."/>
            <person name="Fulton L."/>
            <person name="Fulton R."/>
            <person name="Garcia A.C."/>
            <person name="Gardiner A."/>
            <person name="Garfield D.A."/>
            <person name="Garvin B.E."/>
            <person name="Gibson G."/>
            <person name="Gilbert D."/>
            <person name="Gnerre S."/>
            <person name="Godfrey J."/>
            <person name="Good R."/>
            <person name="Gotea V."/>
            <person name="Gravely B."/>
            <person name="Greenberg A.J."/>
            <person name="Griffiths-Jones S."/>
            <person name="Gross S."/>
            <person name="Guigo R."/>
            <person name="Gustafson E.A."/>
            <person name="Haerty W."/>
            <person name="Hahn M.W."/>
            <person name="Halligan D.L."/>
            <person name="Halpern A.L."/>
            <person name="Halter G.M."/>
            <person name="Han M.V."/>
            <person name="Heger A."/>
            <person name="Hillier L."/>
            <person name="Hinrichs A.S."/>
            <person name="Holmes I."/>
            <person name="Hoskins R.A."/>
            <person name="Hubisz M.J."/>
            <person name="Hultmark D."/>
            <person name="Huntley M.A."/>
            <person name="Jaffe D.B."/>
            <person name="Jagadeeshan S."/>
            <person name="Jeck W.R."/>
            <person name="Johnson J."/>
            <person name="Jones C.D."/>
            <person name="Jordan W.C."/>
            <person name="Karpen G.H."/>
            <person name="Kataoka E."/>
            <person name="Keightley P.D."/>
            <person name="Kheradpour P."/>
            <person name="Kirkness E.F."/>
            <person name="Koerich L.B."/>
            <person name="Kristiansen K."/>
            <person name="Kudrna D."/>
            <person name="Kulathinal R.J."/>
            <person name="Kumar S."/>
            <person name="Kwok R."/>
            <person name="Lander E."/>
            <person name="Langley C.H."/>
            <person name="Lapoint R."/>
            <person name="Lazzaro B.P."/>
            <person name="Lee S.J."/>
            <person name="Levesque L."/>
            <person name="Li R."/>
            <person name="Lin C.F."/>
            <person name="Lin M.F."/>
            <person name="Lindblad-Toh K."/>
            <person name="Llopart A."/>
            <person name="Long M."/>
            <person name="Low L."/>
            <person name="Lozovsky E."/>
            <person name="Lu J."/>
            <person name="Luo M."/>
            <person name="Machado C.A."/>
            <person name="Makalowski W."/>
            <person name="Marzo M."/>
            <person name="Matsuda M."/>
            <person name="Matzkin L."/>
            <person name="McAllister B."/>
            <person name="McBride C.S."/>
            <person name="McKernan B."/>
            <person name="McKernan K."/>
            <person name="Mendez-Lago M."/>
            <person name="Minx P."/>
            <person name="Mollenhauer M.U."/>
            <person name="Montooth K."/>
            <person name="Mount S.M."/>
            <person name="Mu X."/>
            <person name="Myers E."/>
            <person name="Negre B."/>
            <person name="Newfeld S."/>
            <person name="Nielsen R."/>
            <person name="Noor M.A."/>
            <person name="O'Grady P."/>
            <person name="Pachter L."/>
            <person name="Papaceit M."/>
            <person name="Parisi M.J."/>
            <person name="Parisi M."/>
            <person name="Parts L."/>
            <person name="Pedersen J.S."/>
            <person name="Pesole G."/>
            <person name="Phillippy A.M."/>
            <person name="Ponting C.P."/>
            <person name="Pop M."/>
            <person name="Porcelli D."/>
            <person name="Powell J.R."/>
            <person name="Prohaska S."/>
            <person name="Pruitt K."/>
            <person name="Puig M."/>
            <person name="Quesneville H."/>
            <person name="Ram K.R."/>
            <person name="Rand D."/>
            <person name="Rasmussen M.D."/>
            <person name="Reed L.K."/>
            <person name="Reenan R."/>
            <person name="Reily A."/>
            <person name="Remington K.A."/>
            <person name="Rieger T.T."/>
            <person name="Ritchie M.G."/>
            <person name="Robin C."/>
            <person name="Rogers Y.H."/>
            <person name="Rohde C."/>
            <person name="Rozas J."/>
            <person name="Rubenfield M.J."/>
            <person name="Ruiz A."/>
            <person name="Russo S."/>
            <person name="Salzberg S.L."/>
            <person name="Sanchez-Gracia A."/>
            <person name="Saranga D.J."/>
            <person name="Sato H."/>
            <person name="Schaeffer S.W."/>
            <person name="Schatz M.C."/>
            <person name="Schlenke T."/>
            <person name="Schwartz R."/>
            <person name="Segarra C."/>
            <person name="Singh R.S."/>
            <person name="Sirot L."/>
            <person name="Sirota M."/>
            <person name="Sisneros N.B."/>
            <person name="Smith C.D."/>
            <person name="Smith T.F."/>
            <person name="Spieth J."/>
            <person name="Stage D.E."/>
            <person name="Stark A."/>
            <person name="Stephan W."/>
            <person name="Strausberg R.L."/>
            <person name="Strempel S."/>
            <person name="Sturgill D."/>
            <person name="Sutton G."/>
            <person name="Sutton G.G."/>
            <person name="Tao W."/>
            <person name="Teichmann S."/>
            <person name="Tobari Y.N."/>
            <person name="Tomimura Y."/>
            <person name="Tsolas J.M."/>
            <person name="Valente V.L."/>
            <person name="Venter E."/>
            <person name="Venter J.C."/>
            <person name="Vicario S."/>
            <person name="Vieira F.G."/>
            <person name="Vilella A.J."/>
            <person name="Villasante A."/>
            <person name="Walenz B."/>
            <person name="Wang J."/>
            <person name="Wasserman M."/>
            <person name="Watts T."/>
            <person name="Wilson D."/>
            <person name="Wilson R.K."/>
            <person name="Wing R.A."/>
            <person name="Wolfner M.F."/>
            <person name="Wong A."/>
            <person name="Wong G.K."/>
            <person name="Wu C.I."/>
            <person name="Wu G."/>
            <person name="Yamamoto D."/>
            <person name="Yang H.P."/>
            <person name="Yang S.P."/>
            <person name="Yorke J.A."/>
            <person name="Yoshida K."/>
            <person name="Zdobnov E."/>
            <person name="Zhang P."/>
            <person name="Zhang Y."/>
            <person name="Zimin A.V."/>
            <person name="Baldwin J."/>
            <person name="Abdouelleil A."/>
            <person name="Abdulkadir J."/>
            <person name="Abebe A."/>
            <person name="Abera B."/>
            <person name="Abreu J."/>
            <person name="Acer S.C."/>
            <person name="Aftuck L."/>
            <person name="Alexander A."/>
            <person name="An P."/>
            <person name="Anderson E."/>
            <person name="Anderson S."/>
            <person name="Arachi H."/>
            <person name="Azer M."/>
            <person name="Bachantsang P."/>
            <person name="Barry A."/>
            <person name="Bayul T."/>
            <person name="Berlin A."/>
            <person name="Bessette D."/>
            <person name="Bloom T."/>
            <person name="Blye J."/>
            <person name="Boguslavskiy L."/>
            <person name="Bonnet C."/>
            <person name="Boukhgalter B."/>
            <person name="Bourzgui I."/>
            <person name="Brown A."/>
            <person name="Cahill P."/>
            <person name="Channer S."/>
            <person name="Cheshatsang Y."/>
            <person name="Chuda L."/>
            <person name="Citroen M."/>
            <person name="Collymore A."/>
            <person name="Cooke P."/>
            <person name="Costello M."/>
            <person name="D'Aco K."/>
            <person name="Daza R."/>
            <person name="De Haan G."/>
            <person name="DeGray S."/>
            <person name="DeMaso C."/>
            <person name="Dhargay N."/>
            <person name="Dooley K."/>
            <person name="Dooley E."/>
            <person name="Doricent M."/>
            <person name="Dorje P."/>
            <person name="Dorjee K."/>
            <person name="Dupes A."/>
            <person name="Elong R."/>
            <person name="Falk J."/>
            <person name="Farina A."/>
            <person name="Faro S."/>
            <person name="Ferguson D."/>
            <person name="Fisher S."/>
            <person name="Foley C.D."/>
            <person name="Franke A."/>
            <person name="Friedrich D."/>
            <person name="Gadbois L."/>
            <person name="Gearin G."/>
            <person name="Gearin C.R."/>
            <person name="Giannoukos G."/>
            <person name="Goode T."/>
            <person name="Graham J."/>
            <person name="Grandbois E."/>
            <person name="Grewal S."/>
            <person name="Gyaltsen K."/>
            <person name="Hafez N."/>
            <person name="Hagos B."/>
            <person name="Hall J."/>
            <person name="Henson C."/>
            <person name="Hollinger A."/>
            <person name="Honan T."/>
            <person name="Huard M.D."/>
            <person name="Hughes L."/>
            <person name="Hurhula B."/>
            <person name="Husby M.E."/>
            <person name="Kamat A."/>
            <person name="Kanga B."/>
            <person name="Kashin S."/>
            <person name="Khazanovich D."/>
            <person name="Kisner P."/>
            <person name="Lance K."/>
            <person name="Lara M."/>
            <person name="Lee W."/>
            <person name="Lennon N."/>
            <person name="Letendre F."/>
            <person name="LeVine R."/>
            <person name="Lipovsky A."/>
            <person name="Liu X."/>
            <person name="Liu J."/>
            <person name="Liu S."/>
            <person name="Lokyitsang T."/>
            <person name="Lokyitsang Y."/>
            <person name="Lubonja R."/>
            <person name="Lui A."/>
            <person name="MacDonald P."/>
            <person name="Magnisalis V."/>
            <person name="Maru K."/>
            <person name="Matthews C."/>
            <person name="McCusker W."/>
            <person name="McDonough S."/>
            <person name="Mehta T."/>
            <person name="Meldrim J."/>
            <person name="Meneus L."/>
            <person name="Mihai O."/>
            <person name="Mihalev A."/>
            <person name="Mihova T."/>
            <person name="Mittelman R."/>
            <person name="Mlenga V."/>
            <person name="Montmayeur A."/>
            <person name="Mulrain L."/>
            <person name="Navidi A."/>
            <person name="Naylor J."/>
            <person name="Negash T."/>
            <person name="Nguyen T."/>
            <person name="Nguyen N."/>
            <person name="Nicol R."/>
            <person name="Norbu C."/>
            <person name="Norbu N."/>
            <person name="Novod N."/>
            <person name="O'Neill B."/>
            <person name="Osman S."/>
            <person name="Markiewicz E."/>
            <person name="Oyono O.L."/>
            <person name="Patti C."/>
            <person name="Phunkhang P."/>
            <person name="Pierre F."/>
            <person name="Priest M."/>
            <person name="Raghuraman S."/>
            <person name="Rege F."/>
            <person name="Reyes R."/>
            <person name="Rise C."/>
            <person name="Rogov P."/>
            <person name="Ross K."/>
            <person name="Ryan E."/>
            <person name="Settipalli S."/>
            <person name="Shea T."/>
            <person name="Sherpa N."/>
            <person name="Shi L."/>
            <person name="Shih D."/>
            <person name="Sparrow T."/>
            <person name="Spaulding J."/>
            <person name="Stalker J."/>
            <person name="Stange-Thomann N."/>
            <person name="Stavropoulos S."/>
            <person name="Stone C."/>
            <person name="Strader C."/>
            <person name="Tesfaye S."/>
            <person name="Thomson T."/>
            <person name="Thoulutsang Y."/>
            <person name="Thoulutsang D."/>
            <person name="Topham K."/>
            <person name="Topping I."/>
            <person name="Tsamla T."/>
            <person name="Vassiliev H."/>
            <person name="Vo A."/>
            <person name="Wangchuk T."/>
            <person name="Wangdi T."/>
            <person name="Weiand M."/>
            <person name="Wilkinson J."/>
            <person name="Wilson A."/>
            <person name="Yadav S."/>
            <person name="Young G."/>
            <person name="Yu Q."/>
            <person name="Zembek L."/>
            <person name="Zhong D."/>
            <person name="Zimmer A."/>
            <person name="Zwirko Z."/>
            <person name="Jaffe D.B."/>
            <person name="Alvarez P."/>
            <person name="Brockman W."/>
            <person name="Butler J."/>
            <person name="Chin C."/>
            <person name="Gnerre S."/>
            <person name="Grabherr M."/>
            <person name="Kleber M."/>
            <person name="Mauceli E."/>
            <person name="MacCallum I."/>
        </authorList>
    </citation>
    <scope>NUCLEOTIDE SEQUENCE [LARGE SCALE GENOMIC DNA]</scope>
    <source>
        <strain evidence="2">Rob3c / Tucson 14021-0248.25</strain>
    </source>
</reference>
<name>B4IAE3_DROSE</name>